<keyword evidence="5" id="KW-0460">Magnesium</keyword>
<dbReference type="InterPro" id="IPR051083">
    <property type="entry name" value="GrpII_Intron_Splice-Mob/Def"/>
</dbReference>
<keyword evidence="2" id="KW-0808">Transferase</keyword>
<keyword evidence="4" id="KW-0479">Metal-binding</keyword>
<dbReference type="InterPro" id="IPR043502">
    <property type="entry name" value="DNA/RNA_pol_sf"/>
</dbReference>
<evidence type="ECO:0000256" key="8">
    <source>
        <dbReference type="ARBA" id="ARBA00034120"/>
    </source>
</evidence>
<comment type="catalytic activity">
    <reaction evidence="9">
        <text>DNA(n) + a 2'-deoxyribonucleoside 5'-triphosphate = DNA(n+1) + diphosphate</text>
        <dbReference type="Rhea" id="RHEA:22508"/>
        <dbReference type="Rhea" id="RHEA-COMP:17339"/>
        <dbReference type="Rhea" id="RHEA-COMP:17340"/>
        <dbReference type="ChEBI" id="CHEBI:33019"/>
        <dbReference type="ChEBI" id="CHEBI:61560"/>
        <dbReference type="ChEBI" id="CHEBI:173112"/>
        <dbReference type="EC" id="2.7.7.49"/>
    </reaction>
</comment>
<dbReference type="EMBL" id="JBIGHX010000006">
    <property type="protein sequence ID" value="MFG6463449.1"/>
    <property type="molecule type" value="Genomic_DNA"/>
</dbReference>
<dbReference type="GO" id="GO:0003964">
    <property type="term" value="F:RNA-directed DNA polymerase activity"/>
    <property type="evidence" value="ECO:0007669"/>
    <property type="project" value="UniProtKB-KW"/>
</dbReference>
<dbReference type="PANTHER" id="PTHR34047">
    <property type="entry name" value="NUCLEAR INTRON MATURASE 1, MITOCHONDRIAL-RELATED"/>
    <property type="match status" value="1"/>
</dbReference>
<dbReference type="InterPro" id="IPR000123">
    <property type="entry name" value="Reverse_transcriptase_msDNA"/>
</dbReference>
<dbReference type="Pfam" id="PF00078">
    <property type="entry name" value="RVT_1"/>
    <property type="match status" value="1"/>
</dbReference>
<dbReference type="EC" id="2.7.7.49" evidence="1"/>
<keyword evidence="7" id="KW-0051">Antiviral defense</keyword>
<evidence type="ECO:0000256" key="5">
    <source>
        <dbReference type="ARBA" id="ARBA00022842"/>
    </source>
</evidence>
<evidence type="ECO:0000256" key="4">
    <source>
        <dbReference type="ARBA" id="ARBA00022723"/>
    </source>
</evidence>
<evidence type="ECO:0000313" key="12">
    <source>
        <dbReference type="Proteomes" id="UP001606302"/>
    </source>
</evidence>
<evidence type="ECO:0000256" key="6">
    <source>
        <dbReference type="ARBA" id="ARBA00022918"/>
    </source>
</evidence>
<evidence type="ECO:0000259" key="10">
    <source>
        <dbReference type="PROSITE" id="PS50878"/>
    </source>
</evidence>
<reference evidence="11 12" key="1">
    <citation type="submission" date="2024-08" db="EMBL/GenBank/DDBJ databases">
        <authorList>
            <person name="Lu H."/>
        </authorList>
    </citation>
    <scope>NUCLEOTIDE SEQUENCE [LARGE SCALE GENOMIC DNA]</scope>
    <source>
        <strain evidence="11 12">DXS20W</strain>
    </source>
</reference>
<comment type="similarity">
    <text evidence="8">Belongs to the bacterial reverse transcriptase family.</text>
</comment>
<evidence type="ECO:0000256" key="9">
    <source>
        <dbReference type="ARBA" id="ARBA00048173"/>
    </source>
</evidence>
<evidence type="ECO:0000313" key="11">
    <source>
        <dbReference type="EMBL" id="MFG6463449.1"/>
    </source>
</evidence>
<sequence length="354" mass="39722">MDRAADTLERLPTLNEWKSHFRSRGIRPELSKEYVSYIKPLVKKGVPVIFDFRHLCELLGRTPHFLGRATCAPSYFYRTFRIPKRSGGLREISSPYPSLKECQRWIAHQIVSRLASHPAATAYKAGTSILSNVQPHLGEASHVLIVDIKDFFPSISKKRLVGWFASLGYNYEVSVALASLCTLNGHLPQGSPASPYLSNALCRTLDNRLSSIASSFGLAYTRYADDMCFSGAYIPPSLLPLVESVVSQSGFALNRKKTRLARPSATSKVVTGVNIASGTPRLPKGRRRHLAHLMHFIERFGYLSHKAKLKSSDAKYLLRLRGQLEYWRMIEPDNQQVGRYIAHVTQLQIIHGDG</sequence>
<dbReference type="SUPFAM" id="SSF56672">
    <property type="entry name" value="DNA/RNA polymerases"/>
    <property type="match status" value="1"/>
</dbReference>
<organism evidence="11 12">
    <name type="scientific">Pelomonas lactea</name>
    <dbReference type="NCBI Taxonomy" id="3299030"/>
    <lineage>
        <taxon>Bacteria</taxon>
        <taxon>Pseudomonadati</taxon>
        <taxon>Pseudomonadota</taxon>
        <taxon>Betaproteobacteria</taxon>
        <taxon>Burkholderiales</taxon>
        <taxon>Sphaerotilaceae</taxon>
        <taxon>Roseateles</taxon>
    </lineage>
</organism>
<feature type="domain" description="Reverse transcriptase" evidence="10">
    <location>
        <begin position="63"/>
        <end position="275"/>
    </location>
</feature>
<accession>A0ABW7GNP7</accession>
<gene>
    <name evidence="11" type="ORF">ACG04Q_17880</name>
</gene>
<keyword evidence="12" id="KW-1185">Reference proteome</keyword>
<dbReference type="PRINTS" id="PR00866">
    <property type="entry name" value="RNADNAPOLMS"/>
</dbReference>
<keyword evidence="3" id="KW-0548">Nucleotidyltransferase</keyword>
<evidence type="ECO:0000256" key="3">
    <source>
        <dbReference type="ARBA" id="ARBA00022695"/>
    </source>
</evidence>
<dbReference type="CDD" id="cd03487">
    <property type="entry name" value="RT_Bac_retron_II"/>
    <property type="match status" value="1"/>
</dbReference>
<dbReference type="PANTHER" id="PTHR34047:SF7">
    <property type="entry name" value="RNA-DIRECTED DNA POLYMERASE"/>
    <property type="match status" value="1"/>
</dbReference>
<protein>
    <recommendedName>
        <fullName evidence="1">RNA-directed DNA polymerase</fullName>
        <ecNumber evidence="1">2.7.7.49</ecNumber>
    </recommendedName>
</protein>
<dbReference type="Proteomes" id="UP001606302">
    <property type="component" value="Unassembled WGS sequence"/>
</dbReference>
<evidence type="ECO:0000256" key="1">
    <source>
        <dbReference type="ARBA" id="ARBA00012493"/>
    </source>
</evidence>
<evidence type="ECO:0000256" key="2">
    <source>
        <dbReference type="ARBA" id="ARBA00022679"/>
    </source>
</evidence>
<dbReference type="PROSITE" id="PS50878">
    <property type="entry name" value="RT_POL"/>
    <property type="match status" value="1"/>
</dbReference>
<name>A0ABW7GNP7_9BURK</name>
<comment type="caution">
    <text evidence="11">The sequence shown here is derived from an EMBL/GenBank/DDBJ whole genome shotgun (WGS) entry which is preliminary data.</text>
</comment>
<evidence type="ECO:0000256" key="7">
    <source>
        <dbReference type="ARBA" id="ARBA00023118"/>
    </source>
</evidence>
<dbReference type="RefSeq" id="WP_394512594.1">
    <property type="nucleotide sequence ID" value="NZ_JBIGHX010000006.1"/>
</dbReference>
<proteinExistence type="inferred from homology"/>
<dbReference type="InterPro" id="IPR000477">
    <property type="entry name" value="RT_dom"/>
</dbReference>
<keyword evidence="6 11" id="KW-0695">RNA-directed DNA polymerase</keyword>